<evidence type="ECO:0000313" key="5">
    <source>
        <dbReference type="Proteomes" id="UP000007494"/>
    </source>
</evidence>
<dbReference type="Proteomes" id="UP000007494">
    <property type="component" value="Chromosome IX"/>
</dbReference>
<dbReference type="GeneID" id="13440240"/>
<feature type="region of interest" description="Disordered" evidence="1">
    <location>
        <begin position="578"/>
        <end position="601"/>
    </location>
</feature>
<dbReference type="RefSeq" id="XP_003881288.1">
    <property type="nucleotide sequence ID" value="XM_003881239.1"/>
</dbReference>
<reference evidence="4" key="4">
    <citation type="journal article" date="2015" name="PLoS ONE">
        <title>Comprehensive Evaluation of Toxoplasma gondii VEG and Neospora caninum LIV Genomes with Tachyzoite Stage Transcriptome and Proteome Defines Novel Transcript Features.</title>
        <authorList>
            <person name="Ramaprasad A."/>
            <person name="Mourier T."/>
            <person name="Naeem R."/>
            <person name="Malas T.B."/>
            <person name="Moussa E."/>
            <person name="Panigrahi A."/>
            <person name="Vermont S.J."/>
            <person name="Otto T.D."/>
            <person name="Wastling J."/>
            <person name="Pain A."/>
        </authorList>
    </citation>
    <scope>NUCLEOTIDE SEQUENCE</scope>
    <source>
        <strain evidence="4">Liverpool</strain>
    </source>
</reference>
<evidence type="ECO:0000313" key="3">
    <source>
        <dbReference type="EMBL" id="CBZ51255.1"/>
    </source>
</evidence>
<dbReference type="AlphaFoldDB" id="F0VCC1"/>
<evidence type="ECO:0000256" key="2">
    <source>
        <dbReference type="SAM" id="SignalP"/>
    </source>
</evidence>
<name>F0VCC1_NEOCL</name>
<reference evidence="3" key="1">
    <citation type="submission" date="2011-02" db="EMBL/GenBank/DDBJ databases">
        <authorList>
            <person name="Aslett M."/>
        </authorList>
    </citation>
    <scope>NUCLEOTIDE SEQUENCE</scope>
    <source>
        <strain evidence="3">Liverpool</strain>
    </source>
</reference>
<dbReference type="OMA" id="SERIFRM"/>
<sequence length="601" mass="67372">MAVFRLWCVLLVIGFAATQRVASSKAQEEVQEAGRVHKEGKVKVTGISDDIKTRFDRLFNDSALSFFHSAQKGERSALKEEWDAAIEDFRSKAEAKRKELFGSILQIDSLKGLLGEHQLKDLVERVGLPALLSGDDAVSAKLNERENRFAASLKRQENRDRVTGFVRNYQKNIVDLKETLIKRLSNKESLQKPAASSKFNKLLDEVSFSSIIKGKTATSPRRLSVMSFLEKAKERLKWTSTSTKESAKVTEFEEKIETLRRDIAEEVSRQLSSRRKSVNAETVEAVLKRVGVEGLVHGTIRDTMPAEEKAVLELAHGKWMQMQRVNNNYERVAGALRDSLLYDQEAPLSPRMKQRVEEIYEEGLRGQQGSNVRRLSEVQASNSHTYSLPLAPEAQTKLPGDSERLFQLVPNISEALKTFEEKVSKLMDKTLSDFIKREQMQGILEPDVLLTVFQKLGLKSKAGRVEIALPSLRRITNWNDLGIDQVVAGKLQNIIGLDEFVRKLQGLLPQVNSKLLVLSGELKQRLAAATEKLSDSQFFDGRPLGSWDTQLIDSLTLNSILKGHSTTASKADRTLQSVNTTVAEGSDDPTLEEQKSLEPSE</sequence>
<dbReference type="EMBL" id="LN714484">
    <property type="protein sequence ID" value="CEL68570.1"/>
    <property type="molecule type" value="Genomic_DNA"/>
</dbReference>
<feature type="compositionally biased region" description="Basic and acidic residues" evidence="1">
    <location>
        <begin position="592"/>
        <end position="601"/>
    </location>
</feature>
<dbReference type="InParanoid" id="F0VCC1"/>
<reference evidence="5" key="3">
    <citation type="journal article" date="2012" name="PLoS Pathog.">
        <title>Comparative genomics of the apicomplexan parasites Toxoplasma gondii and Neospora caninum: Coccidia differing in host range and transmission strategy.</title>
        <authorList>
            <person name="Reid A.J."/>
            <person name="Vermont S.J."/>
            <person name="Cotton J.A."/>
            <person name="Harris D."/>
            <person name="Hill-Cawthorne G.A."/>
            <person name="Konen-Waisman S."/>
            <person name="Latham S.M."/>
            <person name="Mourier T."/>
            <person name="Norton R."/>
            <person name="Quail M.A."/>
            <person name="Sanders M."/>
            <person name="Shanmugam D."/>
            <person name="Sohal A."/>
            <person name="Wasmuth J.D."/>
            <person name="Brunk B."/>
            <person name="Grigg M.E."/>
            <person name="Howard J.C."/>
            <person name="Parkinson J."/>
            <person name="Roos D.S."/>
            <person name="Trees A.J."/>
            <person name="Berriman M."/>
            <person name="Pain A."/>
            <person name="Wastling J.M."/>
        </authorList>
    </citation>
    <scope>NUCLEOTIDE SEQUENCE [LARGE SCALE GENOMIC DNA]</scope>
    <source>
        <strain evidence="5">Liverpool</strain>
    </source>
</reference>
<keyword evidence="5" id="KW-1185">Reference proteome</keyword>
<evidence type="ECO:0000256" key="1">
    <source>
        <dbReference type="SAM" id="MobiDB-lite"/>
    </source>
</evidence>
<dbReference type="OrthoDB" id="329315at2759"/>
<organism evidence="3 5">
    <name type="scientific">Neospora caninum (strain Liverpool)</name>
    <dbReference type="NCBI Taxonomy" id="572307"/>
    <lineage>
        <taxon>Eukaryota</taxon>
        <taxon>Sar</taxon>
        <taxon>Alveolata</taxon>
        <taxon>Apicomplexa</taxon>
        <taxon>Conoidasida</taxon>
        <taxon>Coccidia</taxon>
        <taxon>Eucoccidiorida</taxon>
        <taxon>Eimeriorina</taxon>
        <taxon>Sarcocystidae</taxon>
        <taxon>Neospora</taxon>
    </lineage>
</organism>
<gene>
    <name evidence="4" type="ORF">BN1204_043230</name>
    <name evidence="3" type="ORF">NCLIV_043230</name>
</gene>
<accession>F0VCC1</accession>
<dbReference type="eggNOG" id="ENOG502QY7R">
    <property type="taxonomic scope" value="Eukaryota"/>
</dbReference>
<dbReference type="VEuPathDB" id="ToxoDB:NCLIV_043230"/>
<dbReference type="EMBL" id="FR823385">
    <property type="protein sequence ID" value="CBZ51255.1"/>
    <property type="molecule type" value="Genomic_DNA"/>
</dbReference>
<protein>
    <submittedName>
        <fullName evidence="4">DNA double-strand break repair rad50 ATPase,putative</fullName>
    </submittedName>
    <submittedName>
        <fullName evidence="3">Putative DNA double-strand break repair rad50 ATPase</fullName>
    </submittedName>
</protein>
<keyword evidence="2" id="KW-0732">Signal</keyword>
<feature type="signal peptide" evidence="2">
    <location>
        <begin position="1"/>
        <end position="18"/>
    </location>
</feature>
<evidence type="ECO:0000313" key="4">
    <source>
        <dbReference type="EMBL" id="CEL68570.1"/>
    </source>
</evidence>
<feature type="chain" id="PRO_5007655139" evidence="2">
    <location>
        <begin position="19"/>
        <end position="601"/>
    </location>
</feature>
<proteinExistence type="predicted"/>
<reference evidence="3" key="2">
    <citation type="submission" date="2011-03" db="EMBL/GenBank/DDBJ databases">
        <title>Comparative genomics and transcriptomics of Neospora caninum and Toxoplasma gondii.</title>
        <authorList>
            <person name="Reid A.J."/>
            <person name="Sohal A."/>
            <person name="Harris D."/>
            <person name="Quail M."/>
            <person name="Sanders M."/>
            <person name="Berriman M."/>
            <person name="Wastling J.M."/>
            <person name="Pain A."/>
        </authorList>
    </citation>
    <scope>NUCLEOTIDE SEQUENCE</scope>
    <source>
        <strain evidence="3">Liverpool</strain>
    </source>
</reference>